<comment type="subunit">
    <text evidence="13">Homodimer which binds Holliday junction (HJ) DNA. The HJ becomes 2-fold symmetrical on binding to RuvC with unstacked arms; it has a different conformation from HJ DNA in complex with RuvA. In the full resolvosome a probable DNA-RuvA(4)-RuvB(12)-RuvC(2) complex forms which resolves the HJ.</text>
</comment>
<evidence type="ECO:0000313" key="14">
    <source>
        <dbReference type="EMBL" id="PIR97967.1"/>
    </source>
</evidence>
<evidence type="ECO:0000256" key="9">
    <source>
        <dbReference type="ARBA" id="ARBA00023125"/>
    </source>
</evidence>
<dbReference type="HAMAP" id="MF_00034">
    <property type="entry name" value="RuvC"/>
    <property type="match status" value="1"/>
</dbReference>
<keyword evidence="2 13" id="KW-0963">Cytoplasm</keyword>
<keyword evidence="5 13" id="KW-0255">Endonuclease</keyword>
<keyword evidence="11 13" id="KW-0234">DNA repair</keyword>
<keyword evidence="7 13" id="KW-0378">Hydrolase</keyword>
<dbReference type="PRINTS" id="PR00696">
    <property type="entry name" value="RSOLVASERUVC"/>
</dbReference>
<feature type="active site" evidence="13">
    <location>
        <position position="7"/>
    </location>
</feature>
<comment type="caution">
    <text evidence="14">The sequence shown here is derived from an EMBL/GenBank/DDBJ whole genome shotgun (WGS) entry which is preliminary data.</text>
</comment>
<dbReference type="EC" id="3.1.21.10" evidence="13"/>
<dbReference type="EMBL" id="PFAH01000007">
    <property type="protein sequence ID" value="PIR97967.1"/>
    <property type="molecule type" value="Genomic_DNA"/>
</dbReference>
<dbReference type="Gene3D" id="3.30.420.10">
    <property type="entry name" value="Ribonuclease H-like superfamily/Ribonuclease H"/>
    <property type="match status" value="1"/>
</dbReference>
<dbReference type="FunFam" id="3.30.420.10:FF:000002">
    <property type="entry name" value="Crossover junction endodeoxyribonuclease RuvC"/>
    <property type="match status" value="1"/>
</dbReference>
<feature type="binding site" evidence="13">
    <location>
        <position position="7"/>
    </location>
    <ligand>
        <name>Mg(2+)</name>
        <dbReference type="ChEBI" id="CHEBI:18420"/>
        <label>1</label>
    </ligand>
</feature>
<gene>
    <name evidence="13" type="primary">ruvC</name>
    <name evidence="14" type="ORF">COT89_01810</name>
</gene>
<keyword evidence="4 13" id="KW-0479">Metal-binding</keyword>
<name>A0A2H0VFT3_9BACT</name>
<evidence type="ECO:0000256" key="10">
    <source>
        <dbReference type="ARBA" id="ARBA00023172"/>
    </source>
</evidence>
<dbReference type="GO" id="GO:0006281">
    <property type="term" value="P:DNA repair"/>
    <property type="evidence" value="ECO:0007669"/>
    <property type="project" value="UniProtKB-UniRule"/>
</dbReference>
<comment type="catalytic activity">
    <reaction evidence="12 13">
        <text>Endonucleolytic cleavage at a junction such as a reciprocal single-stranded crossover between two homologous DNA duplexes (Holliday junction).</text>
        <dbReference type="EC" id="3.1.21.10"/>
    </reaction>
</comment>
<reference evidence="15" key="1">
    <citation type="submission" date="2017-09" db="EMBL/GenBank/DDBJ databases">
        <title>Depth-based differentiation of microbial function through sediment-hosted aquifers and enrichment of novel symbionts in the deep terrestrial subsurface.</title>
        <authorList>
            <person name="Probst A.J."/>
            <person name="Ladd B."/>
            <person name="Jarett J.K."/>
            <person name="Geller-Mcgrath D.E."/>
            <person name="Sieber C.M.K."/>
            <person name="Emerson J.B."/>
            <person name="Anantharaman K."/>
            <person name="Thomas B.C."/>
            <person name="Malmstrom R."/>
            <person name="Stieglmeier M."/>
            <person name="Klingl A."/>
            <person name="Woyke T."/>
            <person name="Ryan C.M."/>
            <person name="Banfield J.F."/>
        </authorList>
    </citation>
    <scope>NUCLEOTIDE SEQUENCE [LARGE SCALE GENOMIC DNA]</scope>
</reference>
<dbReference type="GO" id="GO:0005737">
    <property type="term" value="C:cytoplasm"/>
    <property type="evidence" value="ECO:0007669"/>
    <property type="project" value="UniProtKB-SubCell"/>
</dbReference>
<dbReference type="GO" id="GO:0003677">
    <property type="term" value="F:DNA binding"/>
    <property type="evidence" value="ECO:0007669"/>
    <property type="project" value="UniProtKB-KW"/>
</dbReference>
<keyword evidence="6 13" id="KW-0227">DNA damage</keyword>
<dbReference type="GO" id="GO:0006310">
    <property type="term" value="P:DNA recombination"/>
    <property type="evidence" value="ECO:0007669"/>
    <property type="project" value="UniProtKB-UniRule"/>
</dbReference>
<dbReference type="PANTHER" id="PTHR30194:SF3">
    <property type="entry name" value="CROSSOVER JUNCTION ENDODEOXYRIBONUCLEASE RUVC"/>
    <property type="match status" value="1"/>
</dbReference>
<keyword evidence="8 13" id="KW-0460">Magnesium</keyword>
<comment type="cofactor">
    <cofactor evidence="13">
        <name>Mg(2+)</name>
        <dbReference type="ChEBI" id="CHEBI:18420"/>
    </cofactor>
    <text evidence="13">Binds 2 Mg(2+) ion per subunit.</text>
</comment>
<evidence type="ECO:0000256" key="12">
    <source>
        <dbReference type="ARBA" id="ARBA00029354"/>
    </source>
</evidence>
<keyword evidence="9 13" id="KW-0238">DNA-binding</keyword>
<evidence type="ECO:0000313" key="15">
    <source>
        <dbReference type="Proteomes" id="UP000231466"/>
    </source>
</evidence>
<accession>A0A2H0VFT3</accession>
<dbReference type="Proteomes" id="UP000231466">
    <property type="component" value="Unassembled WGS sequence"/>
</dbReference>
<dbReference type="GO" id="GO:0000287">
    <property type="term" value="F:magnesium ion binding"/>
    <property type="evidence" value="ECO:0007669"/>
    <property type="project" value="UniProtKB-UniRule"/>
</dbReference>
<feature type="binding site" evidence="13">
    <location>
        <position position="138"/>
    </location>
    <ligand>
        <name>Mg(2+)</name>
        <dbReference type="ChEBI" id="CHEBI:18420"/>
        <label>1</label>
    </ligand>
</feature>
<dbReference type="GO" id="GO:0048476">
    <property type="term" value="C:Holliday junction resolvase complex"/>
    <property type="evidence" value="ECO:0007669"/>
    <property type="project" value="UniProtKB-UniRule"/>
</dbReference>
<comment type="function">
    <text evidence="13">The RuvA-RuvB-RuvC complex processes Holliday junction (HJ) DNA during genetic recombination and DNA repair. Endonuclease that resolves HJ intermediates. Cleaves cruciform DNA by making single-stranded nicks across the HJ at symmetrical positions within the homologous arms, yielding a 5'-phosphate and a 3'-hydroxyl group; requires a central core of homology in the junction. The consensus cleavage sequence is 5'-(A/T)TT(C/G)-3'. Cleavage occurs on the 3'-side of the TT dinucleotide at the point of strand exchange. HJ branch migration catalyzed by RuvA-RuvB allows RuvC to scan DNA until it finds its consensus sequence, where it cleaves and resolves the cruciform DNA.</text>
</comment>
<organism evidence="14 15">
    <name type="scientific">Candidatus Colwellbacteria bacterium CG10_big_fil_rev_8_21_14_0_10_42_22</name>
    <dbReference type="NCBI Taxonomy" id="1974540"/>
    <lineage>
        <taxon>Bacteria</taxon>
        <taxon>Candidatus Colwelliibacteriota</taxon>
    </lineage>
</organism>
<sequence length="158" mass="16696">MKVLGIDPGTTRIGYGLVEKNKSLNLLDYGLISGQGMSSGERLIHLEKELGAVIKRTRPDLVCVEKLFFTKNKKTALSVSEARGVIMLTVGRMGIEAMELTPNEIKSIVVGDGGATKDQVQKVACVTLGVDSISGPDDVSDAVAIALAGLFQKSFGTS</sequence>
<dbReference type="InterPro" id="IPR002176">
    <property type="entry name" value="X-over_junc_endoDNase_RuvC"/>
</dbReference>
<dbReference type="InterPro" id="IPR020563">
    <property type="entry name" value="X-over_junc_endoDNase_Mg_BS"/>
</dbReference>
<dbReference type="Pfam" id="PF02075">
    <property type="entry name" value="RuvC"/>
    <property type="match status" value="1"/>
</dbReference>
<evidence type="ECO:0000256" key="1">
    <source>
        <dbReference type="ARBA" id="ARBA00009518"/>
    </source>
</evidence>
<evidence type="ECO:0000256" key="7">
    <source>
        <dbReference type="ARBA" id="ARBA00022801"/>
    </source>
</evidence>
<comment type="subcellular location">
    <subcellularLocation>
        <location evidence="13">Cytoplasm</location>
    </subcellularLocation>
</comment>
<keyword evidence="10 13" id="KW-0233">DNA recombination</keyword>
<dbReference type="PROSITE" id="PS01321">
    <property type="entry name" value="RUVC"/>
    <property type="match status" value="1"/>
</dbReference>
<protein>
    <recommendedName>
        <fullName evidence="13">Crossover junction endodeoxyribonuclease RuvC</fullName>
        <ecNumber evidence="13">3.1.21.10</ecNumber>
    </recommendedName>
    <alternativeName>
        <fullName evidence="13">Holliday junction nuclease RuvC</fullName>
    </alternativeName>
    <alternativeName>
        <fullName evidence="13">Holliday junction resolvase RuvC</fullName>
    </alternativeName>
</protein>
<feature type="active site" evidence="13">
    <location>
        <position position="65"/>
    </location>
</feature>
<feature type="binding site" evidence="13">
    <location>
        <position position="65"/>
    </location>
    <ligand>
        <name>Mg(2+)</name>
        <dbReference type="ChEBI" id="CHEBI:18420"/>
        <label>2</label>
    </ligand>
</feature>
<evidence type="ECO:0000256" key="6">
    <source>
        <dbReference type="ARBA" id="ARBA00022763"/>
    </source>
</evidence>
<evidence type="ECO:0000256" key="8">
    <source>
        <dbReference type="ARBA" id="ARBA00022842"/>
    </source>
</evidence>
<dbReference type="PANTHER" id="PTHR30194">
    <property type="entry name" value="CROSSOVER JUNCTION ENDODEOXYRIBONUCLEASE RUVC"/>
    <property type="match status" value="1"/>
</dbReference>
<feature type="active site" evidence="13">
    <location>
        <position position="138"/>
    </location>
</feature>
<dbReference type="CDD" id="cd16962">
    <property type="entry name" value="RuvC"/>
    <property type="match status" value="1"/>
</dbReference>
<proteinExistence type="inferred from homology"/>
<evidence type="ECO:0000256" key="13">
    <source>
        <dbReference type="HAMAP-Rule" id="MF_00034"/>
    </source>
</evidence>
<evidence type="ECO:0000256" key="3">
    <source>
        <dbReference type="ARBA" id="ARBA00022722"/>
    </source>
</evidence>
<keyword evidence="3 13" id="KW-0540">Nuclease</keyword>
<dbReference type="GO" id="GO:0008821">
    <property type="term" value="F:crossover junction DNA endonuclease activity"/>
    <property type="evidence" value="ECO:0007669"/>
    <property type="project" value="UniProtKB-UniRule"/>
</dbReference>
<evidence type="ECO:0000256" key="2">
    <source>
        <dbReference type="ARBA" id="ARBA00022490"/>
    </source>
</evidence>
<dbReference type="SUPFAM" id="SSF53098">
    <property type="entry name" value="Ribonuclease H-like"/>
    <property type="match status" value="1"/>
</dbReference>
<dbReference type="InterPro" id="IPR012337">
    <property type="entry name" value="RNaseH-like_sf"/>
</dbReference>
<dbReference type="InterPro" id="IPR036397">
    <property type="entry name" value="RNaseH_sf"/>
</dbReference>
<evidence type="ECO:0000256" key="5">
    <source>
        <dbReference type="ARBA" id="ARBA00022759"/>
    </source>
</evidence>
<evidence type="ECO:0000256" key="11">
    <source>
        <dbReference type="ARBA" id="ARBA00023204"/>
    </source>
</evidence>
<comment type="similarity">
    <text evidence="1 13">Belongs to the RuvC family.</text>
</comment>
<evidence type="ECO:0000256" key="4">
    <source>
        <dbReference type="ARBA" id="ARBA00022723"/>
    </source>
</evidence>
<dbReference type="AlphaFoldDB" id="A0A2H0VFT3"/>